<dbReference type="AlphaFoldDB" id="A0AAP8MEE0"/>
<evidence type="ECO:0000256" key="2">
    <source>
        <dbReference type="ARBA" id="ARBA00049106"/>
    </source>
</evidence>
<dbReference type="GO" id="GO:0070967">
    <property type="term" value="F:coenzyme F420 binding"/>
    <property type="evidence" value="ECO:0007669"/>
    <property type="project" value="TreeGrafter"/>
</dbReference>
<evidence type="ECO:0000313" key="4">
    <source>
        <dbReference type="Proteomes" id="UP000235162"/>
    </source>
</evidence>
<comment type="catalytic activity">
    <reaction evidence="2">
        <text>oxidized coenzyme F420-(gamma-L-Glu)(n) + a quinol + H(+) = reduced coenzyme F420-(gamma-L-Glu)(n) + a quinone</text>
        <dbReference type="Rhea" id="RHEA:39663"/>
        <dbReference type="Rhea" id="RHEA-COMP:12939"/>
        <dbReference type="Rhea" id="RHEA-COMP:14378"/>
        <dbReference type="ChEBI" id="CHEBI:15378"/>
        <dbReference type="ChEBI" id="CHEBI:24646"/>
        <dbReference type="ChEBI" id="CHEBI:132124"/>
        <dbReference type="ChEBI" id="CHEBI:133980"/>
        <dbReference type="ChEBI" id="CHEBI:139511"/>
    </reaction>
</comment>
<evidence type="ECO:0000256" key="1">
    <source>
        <dbReference type="ARBA" id="ARBA00008710"/>
    </source>
</evidence>
<sequence length="162" mass="18562">MTKYDYVKTRREDVVQYKESQLPMIKAFLKFGSRAQAKIFRLSKGRLMKSFLGGPVCLVTMTGAKTGKTRQIPLIHICDGENKVLVASCGGMPKNPVWYYNLKAHPQIKIMADGEEREYMARQVSDEEKAALWPLLVETYSDFDEYQARTDRNIPVFSCEPL</sequence>
<dbReference type="Pfam" id="PF04075">
    <property type="entry name" value="F420H2_quin_red"/>
    <property type="match status" value="1"/>
</dbReference>
<dbReference type="InterPro" id="IPR004378">
    <property type="entry name" value="F420H2_quin_Rdtase"/>
</dbReference>
<gene>
    <name evidence="3" type="ORF">C0029_07480</name>
</gene>
<comment type="caution">
    <text evidence="3">The sequence shown here is derived from an EMBL/GenBank/DDBJ whole genome shotgun (WGS) entry which is preliminary data.</text>
</comment>
<dbReference type="GO" id="GO:0005886">
    <property type="term" value="C:plasma membrane"/>
    <property type="evidence" value="ECO:0007669"/>
    <property type="project" value="TreeGrafter"/>
</dbReference>
<dbReference type="GO" id="GO:0016491">
    <property type="term" value="F:oxidoreductase activity"/>
    <property type="evidence" value="ECO:0007669"/>
    <property type="project" value="InterPro"/>
</dbReference>
<dbReference type="Proteomes" id="UP000235162">
    <property type="component" value="Unassembled WGS sequence"/>
</dbReference>
<dbReference type="RefSeq" id="WP_084198892.1">
    <property type="nucleotide sequence ID" value="NZ_BMYL01000002.1"/>
</dbReference>
<reference evidence="3 4" key="1">
    <citation type="submission" date="2018-01" db="EMBL/GenBank/DDBJ databases">
        <title>The draft genome sequence of Halioglobus japonicus S1-36.</title>
        <authorList>
            <person name="Du Z.-J."/>
            <person name="Shi M.-J."/>
        </authorList>
    </citation>
    <scope>NUCLEOTIDE SEQUENCE [LARGE SCALE GENOMIC DNA]</scope>
    <source>
        <strain evidence="3 4">S1-36</strain>
    </source>
</reference>
<protein>
    <submittedName>
        <fullName evidence="3">Nitroreductase family deazaflavin-dependent oxidoreductase</fullName>
    </submittedName>
</protein>
<accession>A0AAP8MEE0</accession>
<comment type="similarity">
    <text evidence="1">Belongs to the F420H(2)-dependent quinone reductase family.</text>
</comment>
<dbReference type="PANTHER" id="PTHR39428">
    <property type="entry name" value="F420H(2)-DEPENDENT QUINONE REDUCTASE RV1261C"/>
    <property type="match status" value="1"/>
</dbReference>
<dbReference type="NCBIfam" id="TIGR00026">
    <property type="entry name" value="hi_GC_TIGR00026"/>
    <property type="match status" value="1"/>
</dbReference>
<evidence type="ECO:0000313" key="3">
    <source>
        <dbReference type="EMBL" id="PLW86263.1"/>
    </source>
</evidence>
<dbReference type="Gene3D" id="2.30.110.10">
    <property type="entry name" value="Electron Transport, Fmn-binding Protein, Chain A"/>
    <property type="match status" value="1"/>
</dbReference>
<organism evidence="3 4">
    <name type="scientific">Halioglobus japonicus</name>
    <dbReference type="NCBI Taxonomy" id="930805"/>
    <lineage>
        <taxon>Bacteria</taxon>
        <taxon>Pseudomonadati</taxon>
        <taxon>Pseudomonadota</taxon>
        <taxon>Gammaproteobacteria</taxon>
        <taxon>Cellvibrionales</taxon>
        <taxon>Halieaceae</taxon>
        <taxon>Halioglobus</taxon>
    </lineage>
</organism>
<dbReference type="PANTHER" id="PTHR39428:SF3">
    <property type="entry name" value="DEAZAFLAVIN-DEPENDENT NITROREDUCTASE"/>
    <property type="match status" value="1"/>
</dbReference>
<dbReference type="EMBL" id="PKUR01000002">
    <property type="protein sequence ID" value="PLW86263.1"/>
    <property type="molecule type" value="Genomic_DNA"/>
</dbReference>
<proteinExistence type="inferred from homology"/>
<dbReference type="KEGG" id="hja:BST95_08435"/>
<name>A0AAP8MEE0_9GAMM</name>
<dbReference type="InterPro" id="IPR012349">
    <property type="entry name" value="Split_barrel_FMN-bd"/>
</dbReference>
<keyword evidence="4" id="KW-1185">Reference proteome</keyword>